<feature type="compositionally biased region" description="Basic and acidic residues" evidence="1">
    <location>
        <begin position="374"/>
        <end position="383"/>
    </location>
</feature>
<protein>
    <submittedName>
        <fullName evidence="3">Putative secretory peptide-5</fullName>
    </submittedName>
</protein>
<evidence type="ECO:0000313" key="3">
    <source>
        <dbReference type="EMBL" id="AFK75415.1"/>
    </source>
</evidence>
<sequence>MLFALVFVVCCSLCWAQEDATATTEYITPTPPIYGDHHRPYFFRYHPNLCGRVPELKQLNSNGVEVWNYETETNERPNILYLAEAHCGTCQSVAGIAGMLARRWENFQYDSRRANMFADVDVVVINRDIPKSKAKFRMMKNRINKYYKVSDHVTPIQDTRESGIWDTLGSFIDEYGGKFGNESVEVRSRKNDMYLVDRWGRVIRFMRDGVLGRTRKNSAATSLHWRDVIHHDFVLENLGQTVCDEIQIEQLQCYSVDEWSLNGVAFRNLRTGSSLTILLFIRADLPQYTTEGTLRDLLTLSLTWNAPNYVVIVDSNQRSKTSFATVDLYMQTIGSSSNVRLLLDEGNKVASAYLAAPGDVVTTNDDGKGIALRAREHEGRDVPKPLLPHRSHDPARPNPPTPGRLHITSPHSLLELTTNSSSPRVDLRDDSVIADLERLHVAGNPDCDISTNQPWMTTNGRDDRDYTTLTPFFANFT</sequence>
<dbReference type="EMBL" id="JQ700315">
    <property type="protein sequence ID" value="AFK75415.1"/>
    <property type="molecule type" value="mRNA"/>
</dbReference>
<evidence type="ECO:0000256" key="1">
    <source>
        <dbReference type="SAM" id="MobiDB-lite"/>
    </source>
</evidence>
<keyword evidence="2" id="KW-0732">Signal</keyword>
<name>M4H1V5_PLEBA</name>
<dbReference type="AlphaFoldDB" id="M4H1V5"/>
<feature type="chain" id="PRO_5004053586" evidence="2">
    <location>
        <begin position="17"/>
        <end position="477"/>
    </location>
</feature>
<accession>M4H1V5</accession>
<feature type="region of interest" description="Disordered" evidence="1">
    <location>
        <begin position="374"/>
        <end position="408"/>
    </location>
</feature>
<proteinExistence type="evidence at transcript level"/>
<reference evidence="3" key="1">
    <citation type="submission" date="2012-02" db="EMBL/GenBank/DDBJ databases">
        <title>The genome of the ctenophore, Pleurobrachia bachei.</title>
        <authorList>
            <person name="Kohn A.B."/>
            <person name="Citarella M."/>
            <person name="Moroz L.L."/>
        </authorList>
    </citation>
    <scope>NUCLEOTIDE SEQUENCE</scope>
</reference>
<organism evidence="3">
    <name type="scientific">Pleurobrachia bachei</name>
    <name type="common">Sea gooseberry</name>
    <dbReference type="NCBI Taxonomy" id="34499"/>
    <lineage>
        <taxon>Eukaryota</taxon>
        <taxon>Metazoa</taxon>
        <taxon>Ctenophora</taxon>
        <taxon>Tentaculata</taxon>
        <taxon>Cydippida</taxon>
        <taxon>Pleurobrachiidae</taxon>
        <taxon>Pleurobrachia</taxon>
    </lineage>
</organism>
<evidence type="ECO:0000256" key="2">
    <source>
        <dbReference type="SAM" id="SignalP"/>
    </source>
</evidence>
<feature type="signal peptide" evidence="2">
    <location>
        <begin position="1"/>
        <end position="16"/>
    </location>
</feature>